<feature type="compositionally biased region" description="Basic residues" evidence="1">
    <location>
        <begin position="178"/>
        <end position="188"/>
    </location>
</feature>
<feature type="compositionally biased region" description="Basic and acidic residues" evidence="1">
    <location>
        <begin position="87"/>
        <end position="106"/>
    </location>
</feature>
<sequence length="219" mass="24388">MRPQGMNSGRGRGGSDRGRGGRGGMRGRGRGGMGIEKFAFGKTSTYQKHDANSEARKHKRAVVTKYKRMLKAEGGKVDDSANSRVDGVIERIGDEEITTEVRRWDSEGGDSDGGNDDSVTVSEPSIKAVHDKTRKNKSDPYAKQKAIAEANKAAREAAQRRKDEEIKMAEKKKDQSVRTRKNRTKKLQARTPKGQPVLRNQMKDILKTLNREKYSAKSK</sequence>
<feature type="region of interest" description="Disordered" evidence="1">
    <location>
        <begin position="1"/>
        <end position="35"/>
    </location>
</feature>
<dbReference type="Pfam" id="PF08524">
    <property type="entry name" value="rRNA_processing"/>
    <property type="match status" value="1"/>
</dbReference>
<keyword evidence="3" id="KW-1185">Reference proteome</keyword>
<proteinExistence type="predicted"/>
<name>A0A0L0FZR4_9EUKA</name>
<dbReference type="EMBL" id="KQ241938">
    <property type="protein sequence ID" value="KNC82315.1"/>
    <property type="molecule type" value="Genomic_DNA"/>
</dbReference>
<reference evidence="2 3" key="1">
    <citation type="submission" date="2011-02" db="EMBL/GenBank/DDBJ databases">
        <title>The Genome Sequence of Sphaeroforma arctica JP610.</title>
        <authorList>
            <consortium name="The Broad Institute Genome Sequencing Platform"/>
            <person name="Russ C."/>
            <person name="Cuomo C."/>
            <person name="Young S.K."/>
            <person name="Zeng Q."/>
            <person name="Gargeya S."/>
            <person name="Alvarado L."/>
            <person name="Berlin A."/>
            <person name="Chapman S.B."/>
            <person name="Chen Z."/>
            <person name="Freedman E."/>
            <person name="Gellesch M."/>
            <person name="Goldberg J."/>
            <person name="Griggs A."/>
            <person name="Gujja S."/>
            <person name="Heilman E."/>
            <person name="Heiman D."/>
            <person name="Howarth C."/>
            <person name="Mehta T."/>
            <person name="Neiman D."/>
            <person name="Pearson M."/>
            <person name="Roberts A."/>
            <person name="Saif S."/>
            <person name="Shea T."/>
            <person name="Shenoy N."/>
            <person name="Sisk P."/>
            <person name="Stolte C."/>
            <person name="Sykes S."/>
            <person name="White J."/>
            <person name="Yandava C."/>
            <person name="Burger G."/>
            <person name="Gray M.W."/>
            <person name="Holland P.W.H."/>
            <person name="King N."/>
            <person name="Lang F.B.F."/>
            <person name="Roger A.J."/>
            <person name="Ruiz-Trillo I."/>
            <person name="Haas B."/>
            <person name="Nusbaum C."/>
            <person name="Birren B."/>
        </authorList>
    </citation>
    <scope>NUCLEOTIDE SEQUENCE [LARGE SCALE GENOMIC DNA]</scope>
    <source>
        <strain evidence="2 3">JP610</strain>
    </source>
</reference>
<dbReference type="RefSeq" id="XP_014156217.1">
    <property type="nucleotide sequence ID" value="XM_014300742.1"/>
</dbReference>
<dbReference type="Proteomes" id="UP000054560">
    <property type="component" value="Unassembled WGS sequence"/>
</dbReference>
<dbReference type="GO" id="GO:0005634">
    <property type="term" value="C:nucleus"/>
    <property type="evidence" value="ECO:0007669"/>
    <property type="project" value="TreeGrafter"/>
</dbReference>
<evidence type="ECO:0000313" key="2">
    <source>
        <dbReference type="EMBL" id="KNC82315.1"/>
    </source>
</evidence>
<dbReference type="PANTHER" id="PTHR15657:SF1">
    <property type="entry name" value="THYROID TRANSCRIPTION FACTOR 1-ASSOCIATED PROTEIN 26"/>
    <property type="match status" value="1"/>
</dbReference>
<dbReference type="AlphaFoldDB" id="A0A0L0FZR4"/>
<dbReference type="GeneID" id="25905911"/>
<dbReference type="InterPro" id="IPR013730">
    <property type="entry name" value="Fyv7/TAP26"/>
</dbReference>
<evidence type="ECO:0000313" key="3">
    <source>
        <dbReference type="Proteomes" id="UP000054560"/>
    </source>
</evidence>
<feature type="compositionally biased region" description="Basic and acidic residues" evidence="1">
    <location>
        <begin position="128"/>
        <end position="142"/>
    </location>
</feature>
<feature type="compositionally biased region" description="Basic and acidic residues" evidence="1">
    <location>
        <begin position="152"/>
        <end position="177"/>
    </location>
</feature>
<gene>
    <name evidence="2" type="ORF">SARC_05407</name>
</gene>
<feature type="region of interest" description="Disordered" evidence="1">
    <location>
        <begin position="87"/>
        <end position="200"/>
    </location>
</feature>
<evidence type="ECO:0008006" key="4">
    <source>
        <dbReference type="Google" id="ProtNLM"/>
    </source>
</evidence>
<protein>
    <recommendedName>
        <fullName evidence="4">rRNA-processing protein FYV7</fullName>
    </recommendedName>
</protein>
<accession>A0A0L0FZR4</accession>
<evidence type="ECO:0000256" key="1">
    <source>
        <dbReference type="SAM" id="MobiDB-lite"/>
    </source>
</evidence>
<dbReference type="PANTHER" id="PTHR15657">
    <property type="entry name" value="THYROID TRANSCRIPTION FACTOR 1-ASSOCIATED PROTEIN 26"/>
    <property type="match status" value="1"/>
</dbReference>
<organism evidence="2 3">
    <name type="scientific">Sphaeroforma arctica JP610</name>
    <dbReference type="NCBI Taxonomy" id="667725"/>
    <lineage>
        <taxon>Eukaryota</taxon>
        <taxon>Ichthyosporea</taxon>
        <taxon>Ichthyophonida</taxon>
        <taxon>Sphaeroforma</taxon>
    </lineage>
</organism>
<feature type="compositionally biased region" description="Gly residues" evidence="1">
    <location>
        <begin position="21"/>
        <end position="34"/>
    </location>
</feature>